<organism evidence="1 2">
    <name type="scientific">Plectus sambesii</name>
    <dbReference type="NCBI Taxonomy" id="2011161"/>
    <lineage>
        <taxon>Eukaryota</taxon>
        <taxon>Metazoa</taxon>
        <taxon>Ecdysozoa</taxon>
        <taxon>Nematoda</taxon>
        <taxon>Chromadorea</taxon>
        <taxon>Plectida</taxon>
        <taxon>Plectina</taxon>
        <taxon>Plectoidea</taxon>
        <taxon>Plectidae</taxon>
        <taxon>Plectus</taxon>
    </lineage>
</organism>
<reference evidence="2" key="1">
    <citation type="submission" date="2022-11" db="UniProtKB">
        <authorList>
            <consortium name="WormBaseParasite"/>
        </authorList>
    </citation>
    <scope>IDENTIFICATION</scope>
</reference>
<dbReference type="WBParaSite" id="PSAMB.scaffold393size53464.g5266.t1">
    <property type="protein sequence ID" value="PSAMB.scaffold393size53464.g5266.t1"/>
    <property type="gene ID" value="PSAMB.scaffold393size53464.g5266"/>
</dbReference>
<proteinExistence type="predicted"/>
<keyword evidence="1" id="KW-1185">Reference proteome</keyword>
<protein>
    <submittedName>
        <fullName evidence="2">Uncharacterized protein</fullName>
    </submittedName>
</protein>
<evidence type="ECO:0000313" key="2">
    <source>
        <dbReference type="WBParaSite" id="PSAMB.scaffold393size53464.g5266.t1"/>
    </source>
</evidence>
<dbReference type="PANTHER" id="PTHR21010:SF3">
    <property type="entry name" value="DAXX"/>
    <property type="match status" value="1"/>
</dbReference>
<dbReference type="Proteomes" id="UP000887566">
    <property type="component" value="Unplaced"/>
</dbReference>
<dbReference type="PANTHER" id="PTHR21010">
    <property type="entry name" value="AGAP001581-PA"/>
    <property type="match status" value="1"/>
</dbReference>
<accession>A0A914WEG1</accession>
<evidence type="ECO:0000313" key="1">
    <source>
        <dbReference type="Proteomes" id="UP000887566"/>
    </source>
</evidence>
<sequence length="203" mass="23735">MLQALRDSLPSIFPTPTSEALQAVNLHKKARARLLFSYFAVKTRLKWLQMSYTASKGKKFIERYKILRNIVADTVILDDDTVRAIDLPKRAKQESLNAYVERVQVYLLNDCSRDTMISYKETRAGKKSAAEIFAYHRSLQAATYRLIRRYTTLKTMLRTLRISYDSAKKYPIFPRNILLKVMIKRCVNMPELYEICQEVQEIP</sequence>
<name>A0A914WEG1_9BILA</name>
<dbReference type="AlphaFoldDB" id="A0A914WEG1"/>